<gene>
    <name evidence="2" type="ORF">FHX48_000690</name>
</gene>
<dbReference type="Pfam" id="PF13274">
    <property type="entry name" value="SocA_Panacea"/>
    <property type="match status" value="1"/>
</dbReference>
<proteinExistence type="predicted"/>
<sequence length="162" mass="18285">MPYSPINVSNNILKRAFQEKVDVSPMKLQKLLFFVASEYAKRTGKPMIDGNFQAWQYGPVVRSVYDEFRSFGGRAIRSYGKDAEGKSYQIKEASDPALHESLDVVWNAAKNYSAVALSRITHIQGSAWANSFSKSTFIPEEALKADQTYRSELGLPEIRNPR</sequence>
<evidence type="ECO:0000313" key="2">
    <source>
        <dbReference type="EMBL" id="MBA8815638.1"/>
    </source>
</evidence>
<evidence type="ECO:0000259" key="1">
    <source>
        <dbReference type="Pfam" id="PF13274"/>
    </source>
</evidence>
<keyword evidence="3" id="KW-1185">Reference proteome</keyword>
<dbReference type="EMBL" id="JACGWY010000001">
    <property type="protein sequence ID" value="MBA8815638.1"/>
    <property type="molecule type" value="Genomic_DNA"/>
</dbReference>
<feature type="domain" description="Antitoxin SocA-like Panacea" evidence="1">
    <location>
        <begin position="28"/>
        <end position="128"/>
    </location>
</feature>
<name>A0A7W3PKZ0_9MICO</name>
<evidence type="ECO:0000313" key="3">
    <source>
        <dbReference type="Proteomes" id="UP000526083"/>
    </source>
</evidence>
<dbReference type="InterPro" id="IPR025272">
    <property type="entry name" value="SocA_Panacea"/>
</dbReference>
<dbReference type="AlphaFoldDB" id="A0A7W3PKZ0"/>
<comment type="caution">
    <text evidence="2">The sequence shown here is derived from an EMBL/GenBank/DDBJ whole genome shotgun (WGS) entry which is preliminary data.</text>
</comment>
<protein>
    <submittedName>
        <fullName evidence="2">Putative phage-associated protein</fullName>
    </submittedName>
</protein>
<dbReference type="Proteomes" id="UP000526083">
    <property type="component" value="Unassembled WGS sequence"/>
</dbReference>
<dbReference type="RefSeq" id="WP_167048592.1">
    <property type="nucleotide sequence ID" value="NZ_JAAOZB010000002.1"/>
</dbReference>
<reference evidence="2 3" key="1">
    <citation type="submission" date="2020-07" db="EMBL/GenBank/DDBJ databases">
        <title>Sequencing the genomes of 1000 actinobacteria strains.</title>
        <authorList>
            <person name="Klenk H.-P."/>
        </authorList>
    </citation>
    <scope>NUCLEOTIDE SEQUENCE [LARGE SCALE GENOMIC DNA]</scope>
    <source>
        <strain evidence="2 3">DSM 27576</strain>
    </source>
</reference>
<accession>A0A7W3PKZ0</accession>
<organism evidence="2 3">
    <name type="scientific">Microbacterium halimionae</name>
    <dbReference type="NCBI Taxonomy" id="1526413"/>
    <lineage>
        <taxon>Bacteria</taxon>
        <taxon>Bacillati</taxon>
        <taxon>Actinomycetota</taxon>
        <taxon>Actinomycetes</taxon>
        <taxon>Micrococcales</taxon>
        <taxon>Microbacteriaceae</taxon>
        <taxon>Microbacterium</taxon>
    </lineage>
</organism>